<dbReference type="PRINTS" id="PR00455">
    <property type="entry name" value="HTHTETR"/>
</dbReference>
<dbReference type="PANTHER" id="PTHR30055:SF234">
    <property type="entry name" value="HTH-TYPE TRANSCRIPTIONAL REGULATOR BETI"/>
    <property type="match status" value="1"/>
</dbReference>
<evidence type="ECO:0000256" key="1">
    <source>
        <dbReference type="ARBA" id="ARBA00022491"/>
    </source>
</evidence>
<dbReference type="PANTHER" id="PTHR30055">
    <property type="entry name" value="HTH-TYPE TRANSCRIPTIONAL REGULATOR RUTR"/>
    <property type="match status" value="1"/>
</dbReference>
<evidence type="ECO:0000256" key="2">
    <source>
        <dbReference type="ARBA" id="ARBA00023015"/>
    </source>
</evidence>
<evidence type="ECO:0000259" key="6">
    <source>
        <dbReference type="PROSITE" id="PS50977"/>
    </source>
</evidence>
<sequence length="220" mass="23917">MVSPTARRTLQPRPETARRREEILRAAISTFAAKGYKGPLSDIAEQVGMTHAGVLHYFGSKSALLLEVLKFRDEEDVEDLPTQHIPGGAELFRHLVKTAFLNARRAGIVQAFTVLSSEAVTDGHPARRFFEERYVNLRKEVAEAFRTMCADEGVTAPETVDRAAASILAVMDGLQIQWLLDPAAVELGEATQFAVEAIVAQVLDPRSTPGSTTTTGNDAG</sequence>
<keyword evidence="1" id="KW-0678">Repressor</keyword>
<dbReference type="PROSITE" id="PS50977">
    <property type="entry name" value="HTH_TETR_2"/>
    <property type="match status" value="1"/>
</dbReference>
<dbReference type="InterPro" id="IPR050109">
    <property type="entry name" value="HTH-type_TetR-like_transc_reg"/>
</dbReference>
<dbReference type="SUPFAM" id="SSF48498">
    <property type="entry name" value="Tetracyclin repressor-like, C-terminal domain"/>
    <property type="match status" value="1"/>
</dbReference>
<proteinExistence type="predicted"/>
<dbReference type="AlphaFoldDB" id="A0A9X5IQA2"/>
<dbReference type="InterPro" id="IPR009057">
    <property type="entry name" value="Homeodomain-like_sf"/>
</dbReference>
<evidence type="ECO:0000313" key="8">
    <source>
        <dbReference type="Proteomes" id="UP000774283"/>
    </source>
</evidence>
<gene>
    <name evidence="7" type="ORF">HF995_04185</name>
</gene>
<dbReference type="RefSeq" id="WP_168446509.1">
    <property type="nucleotide sequence ID" value="NZ_JAAXOW010000001.1"/>
</dbReference>
<reference evidence="7 8" key="1">
    <citation type="submission" date="2020-04" db="EMBL/GenBank/DDBJ databases">
        <title>MicrobeNet Type strains.</title>
        <authorList>
            <person name="Nicholson A.C."/>
        </authorList>
    </citation>
    <scope>NUCLEOTIDE SEQUENCE [LARGE SCALE GENOMIC DNA]</scope>
    <source>
        <strain evidence="7 8">ATCC BAA-789</strain>
    </source>
</reference>
<protein>
    <submittedName>
        <fullName evidence="7">TetR/AcrR family transcriptional regulator</fullName>
    </submittedName>
</protein>
<evidence type="ECO:0000256" key="4">
    <source>
        <dbReference type="ARBA" id="ARBA00023163"/>
    </source>
</evidence>
<dbReference type="SUPFAM" id="SSF46689">
    <property type="entry name" value="Homeodomain-like"/>
    <property type="match status" value="1"/>
</dbReference>
<comment type="caution">
    <text evidence="7">The sequence shown here is derived from an EMBL/GenBank/DDBJ whole genome shotgun (WGS) entry which is preliminary data.</text>
</comment>
<dbReference type="InterPro" id="IPR039538">
    <property type="entry name" value="BetI_C"/>
</dbReference>
<dbReference type="Pfam" id="PF13977">
    <property type="entry name" value="TetR_C_6"/>
    <property type="match status" value="1"/>
</dbReference>
<evidence type="ECO:0000256" key="5">
    <source>
        <dbReference type="PROSITE-ProRule" id="PRU00335"/>
    </source>
</evidence>
<dbReference type="GO" id="GO:0003700">
    <property type="term" value="F:DNA-binding transcription factor activity"/>
    <property type="evidence" value="ECO:0007669"/>
    <property type="project" value="TreeGrafter"/>
</dbReference>
<organism evidence="7 8">
    <name type="scientific">Sanguibacter hominis ATCC BAA-789</name>
    <dbReference type="NCBI Taxonomy" id="1312740"/>
    <lineage>
        <taxon>Bacteria</taxon>
        <taxon>Bacillati</taxon>
        <taxon>Actinomycetota</taxon>
        <taxon>Actinomycetes</taxon>
        <taxon>Micrococcales</taxon>
        <taxon>Sanguibacteraceae</taxon>
        <taxon>Sanguibacter</taxon>
    </lineage>
</organism>
<feature type="domain" description="HTH tetR-type" evidence="6">
    <location>
        <begin position="17"/>
        <end position="76"/>
    </location>
</feature>
<dbReference type="Pfam" id="PF00440">
    <property type="entry name" value="TetR_N"/>
    <property type="match status" value="1"/>
</dbReference>
<keyword evidence="3 5" id="KW-0238">DNA-binding</keyword>
<dbReference type="InterPro" id="IPR036271">
    <property type="entry name" value="Tet_transcr_reg_TetR-rel_C_sf"/>
</dbReference>
<keyword evidence="4" id="KW-0804">Transcription</keyword>
<dbReference type="Gene3D" id="1.10.357.10">
    <property type="entry name" value="Tetracycline Repressor, domain 2"/>
    <property type="match status" value="1"/>
</dbReference>
<accession>A0A9X5IQA2</accession>
<dbReference type="EMBL" id="JAAXOW010000001">
    <property type="protein sequence ID" value="NKX92480.1"/>
    <property type="molecule type" value="Genomic_DNA"/>
</dbReference>
<dbReference type="Proteomes" id="UP000774283">
    <property type="component" value="Unassembled WGS sequence"/>
</dbReference>
<evidence type="ECO:0000256" key="3">
    <source>
        <dbReference type="ARBA" id="ARBA00023125"/>
    </source>
</evidence>
<dbReference type="GO" id="GO:0000976">
    <property type="term" value="F:transcription cis-regulatory region binding"/>
    <property type="evidence" value="ECO:0007669"/>
    <property type="project" value="TreeGrafter"/>
</dbReference>
<name>A0A9X5IQA2_9MICO</name>
<dbReference type="InterPro" id="IPR001647">
    <property type="entry name" value="HTH_TetR"/>
</dbReference>
<evidence type="ECO:0000313" key="7">
    <source>
        <dbReference type="EMBL" id="NKX92480.1"/>
    </source>
</evidence>
<keyword evidence="2" id="KW-0805">Transcription regulation</keyword>
<keyword evidence="8" id="KW-1185">Reference proteome</keyword>
<feature type="DNA-binding region" description="H-T-H motif" evidence="5">
    <location>
        <begin position="39"/>
        <end position="58"/>
    </location>
</feature>